<reference evidence="13 14" key="1">
    <citation type="submission" date="2021-03" db="EMBL/GenBank/DDBJ databases">
        <title>Genomic Encyclopedia of Type Strains, Phase IV (KMG-IV): sequencing the most valuable type-strain genomes for metagenomic binning, comparative biology and taxonomic classification.</title>
        <authorList>
            <person name="Goeker M."/>
        </authorList>
    </citation>
    <scope>NUCLEOTIDE SEQUENCE [LARGE SCALE GENOMIC DNA]</scope>
    <source>
        <strain evidence="13 14">DSM 15596</strain>
    </source>
</reference>
<dbReference type="InterPro" id="IPR013783">
    <property type="entry name" value="Ig-like_fold"/>
</dbReference>
<comment type="similarity">
    <text evidence="1">Belongs to the glycosyl hydrolase 13 family.</text>
</comment>
<evidence type="ECO:0000256" key="4">
    <source>
        <dbReference type="ARBA" id="ARBA00022837"/>
    </source>
</evidence>
<dbReference type="NCBIfam" id="TIGR02102">
    <property type="entry name" value="pullulan_Gpos"/>
    <property type="match status" value="1"/>
</dbReference>
<dbReference type="InterPro" id="IPR054409">
    <property type="entry name" value="X25_BaPul-like"/>
</dbReference>
<dbReference type="Pfam" id="PF02922">
    <property type="entry name" value="CBM_48"/>
    <property type="match status" value="1"/>
</dbReference>
<dbReference type="Pfam" id="PF00128">
    <property type="entry name" value="Alpha-amylase"/>
    <property type="match status" value="1"/>
</dbReference>
<comment type="caution">
    <text evidence="13">The sequence shown here is derived from an EMBL/GenBank/DDBJ whole genome shotgun (WGS) entry which is preliminary data.</text>
</comment>
<dbReference type="Gene3D" id="2.60.40.10">
    <property type="entry name" value="Immunoglobulins"/>
    <property type="match status" value="3"/>
</dbReference>
<dbReference type="Pfam" id="PF03714">
    <property type="entry name" value="PUD"/>
    <property type="match status" value="2"/>
</dbReference>
<evidence type="ECO:0000256" key="11">
    <source>
        <dbReference type="SAM" id="SignalP"/>
    </source>
</evidence>
<dbReference type="InterPro" id="IPR013780">
    <property type="entry name" value="Glyco_hydro_b"/>
</dbReference>
<dbReference type="PROSITE" id="PS51272">
    <property type="entry name" value="SLH"/>
    <property type="match status" value="3"/>
</dbReference>
<evidence type="ECO:0000313" key="13">
    <source>
        <dbReference type="EMBL" id="MBP1891937.1"/>
    </source>
</evidence>
<sequence>MMSRAVMNPAMKRAWSILVILSLVLSMLGISPATVHANQAPSKVVFVGSLQTKLGHDKDWDPAAAVTEMTATADGEYRLTGVLPAGTYEYKIAINGDWNESYGFDNYSNRNGVKKGDNIEITLDKETEVTFYYHHGTHRIADSTYYKPLAADKLPRVIGSFQTGIGEAADWSASDSRLLLQDTDYDDVYTVTADVYGGDHEYQIALGADSAAEVYPASKETLKLPEDAAVTFAYNALDHSVSATYQIPQQPANPADPIPVDHVRVHYQRMDGNYRNMGLWIFGDVASPSANWPAGATPFPDGQVDEYGAFVDIPLKADAKKAGIVVVDRVSGNKDGGDKNFAVTSPEMNEVWLKEGSDTVYLFEPVDLPADTVRVHYQRQDGNYSSYGLWLWGDVAAPSENWPTGATMFPAGQTDRYGAYVDIPMKADAQKINLIVLDPSKGDAGKDGGDRGFALVDRYQHLFLKEGDNTVYVSPYGEVATGLVSAEVLAPGKLRLGFTMTDGLEAGAVQTELQIRDKDGSTVNVGKVSILDGTTVEVEADFTLDQVPLQVTYAGKTVSASTGWRMLDEMYAYEGDDLGATYQGGGAVLKLWAPTADNVTVNVYDKGDATKLIGNVPLHKGDRGVWSVELKPGDLGIADFRGYYYQYEVTNQGVTKKVLDPYAKSMAEFRVNTKGEAGPDGDTVGKAAIVDLSGTDPAGFDFANIPGYQQREDAIIWEIHVRDFTSDPSIEHDLNHATWGSYDAFKEKLEYIKSLGVTHVQLLPVMAWYYGDEAAMKNRELEYSAKDNEYNWGYDPHSYFSPDGAYSENPADPELRIKELKAMIHAIHEADMGVVLDVVYTHMAKADFLNDIVPNYYAFQDANGNFIGGFGNNLATNRKMAEKLMVDSVKYWFKEYKIDGMRWDMMGDATYEAVQNAYDAAAAINPNALFIGEGWVTFSGHLSDPSLAGKGADQNWMDKTDDVGVFSDEFRNELKSGFGHEGEPRFITGGARDIQTIFNNIKAQPSNTKEDDPGDIVQYIEAHDNLPLYDIIAQSIRKDPSDPSNDLEIHKRIRLGNLITLTSQGTAFLHAGQEYGRTKQWKGQGIPEQKYHELFDENGRSFGYFIHDSYDSSDAINMFDWAKATDEVQFPENNKTREYTTGLIELRKSTDAFRLGDRGLVDSNVTLLQIPEVKAQDLVIAYKNKATDGTGSYYVFVNADNRERSLTLSEDLTSGQVLVDDDEAGTSGVTTKSGFTLTSGSIALEPLTAVVIKMNPATNPGGNDGGSPGAGSGGGSGNGDGGAGGIAPPTNPAKPQQPETGQRILTEDMLKSGQGSVTIGLQAGDKEILLPLQAGDLLGTKALELKREGLVVRLPASLLSSLQKLVPAGQGKNAVISFTLEEIAQQNADAMTTKAASSVKAKIKRGGKMYDVQLAVKLSDGTEYKPEAFASPITFGLALEAGINAKWAGIYRIATDGGLTYIGGKSGDGYLTAQLNQPGIFAAWEYDKSFADLAGHWAEQAVKELAAKHIVNGTSESTFSPQQQLTRAEFAAMLVRALHLEADQTEVVFRDVDSSAWYASAVAAASQHGLVNGKGSGMFAPHAAVTRQEMAAMLLRAYEANGTAPKAPAPKDQEQISAWAAEMVEEALAHGLMKGRTDGSFAPKDATTRAESAQAILNLLSKRQ</sequence>
<dbReference type="InterPro" id="IPR040806">
    <property type="entry name" value="SpuA_C"/>
</dbReference>
<dbReference type="InterPro" id="IPR006047">
    <property type="entry name" value="GH13_cat_dom"/>
</dbReference>
<feature type="domain" description="SLH" evidence="12">
    <location>
        <begin position="1485"/>
        <end position="1548"/>
    </location>
</feature>
<name>A0ABS4F6S2_9BACL</name>
<evidence type="ECO:0000256" key="1">
    <source>
        <dbReference type="ARBA" id="ARBA00008061"/>
    </source>
</evidence>
<evidence type="ECO:0000256" key="3">
    <source>
        <dbReference type="ARBA" id="ARBA00022801"/>
    </source>
</evidence>
<evidence type="ECO:0000259" key="12">
    <source>
        <dbReference type="PROSITE" id="PS51272"/>
    </source>
</evidence>
<dbReference type="GeneID" id="95403046"/>
<dbReference type="SMART" id="SM00642">
    <property type="entry name" value="Aamy"/>
    <property type="match status" value="1"/>
</dbReference>
<dbReference type="CDD" id="cd11341">
    <property type="entry name" value="AmyAc_Pullulanase_LD-like"/>
    <property type="match status" value="1"/>
</dbReference>
<keyword evidence="4" id="KW-0106">Calcium</keyword>
<feature type="signal peptide" evidence="11">
    <location>
        <begin position="1"/>
        <end position="37"/>
    </location>
</feature>
<dbReference type="Gene3D" id="2.60.40.1220">
    <property type="match status" value="1"/>
</dbReference>
<evidence type="ECO:0000256" key="8">
    <source>
        <dbReference type="ARBA" id="ARBA00029618"/>
    </source>
</evidence>
<dbReference type="InterPro" id="IPR014755">
    <property type="entry name" value="Cu-Rt/internalin_Ig-like"/>
</dbReference>
<gene>
    <name evidence="13" type="ORF">J2Z18_001009</name>
</gene>
<evidence type="ECO:0000256" key="5">
    <source>
        <dbReference type="ARBA" id="ARBA00023295"/>
    </source>
</evidence>
<proteinExistence type="inferred from homology"/>
<evidence type="ECO:0000256" key="7">
    <source>
        <dbReference type="ARBA" id="ARBA00024062"/>
    </source>
</evidence>
<dbReference type="Pfam" id="PF00395">
    <property type="entry name" value="SLH"/>
    <property type="match status" value="3"/>
</dbReference>
<dbReference type="InterPro" id="IPR004193">
    <property type="entry name" value="Glyco_hydro_13_N"/>
</dbReference>
<evidence type="ECO:0000256" key="9">
    <source>
        <dbReference type="ARBA" id="ARBA00031076"/>
    </source>
</evidence>
<dbReference type="InterPro" id="IPR005323">
    <property type="entry name" value="CBM41_pullulanase"/>
</dbReference>
<feature type="compositionally biased region" description="Gly residues" evidence="10">
    <location>
        <begin position="1262"/>
        <end position="1285"/>
    </location>
</feature>
<dbReference type="CDD" id="cd02860">
    <property type="entry name" value="E_set_Pullulanase"/>
    <property type="match status" value="1"/>
</dbReference>
<protein>
    <recommendedName>
        <fullName evidence="7">pullulanase</fullName>
        <ecNumber evidence="7">3.2.1.41</ecNumber>
    </recommendedName>
    <alternativeName>
        <fullName evidence="8">Alpha-dextrin endo-1,6-alpha-glucosidase</fullName>
    </alternativeName>
    <alternativeName>
        <fullName evidence="9">Pullulan 6-glucanohydrolase</fullName>
    </alternativeName>
</protein>
<feature type="region of interest" description="Disordered" evidence="10">
    <location>
        <begin position="1255"/>
        <end position="1300"/>
    </location>
</feature>
<dbReference type="RefSeq" id="WP_245255847.1">
    <property type="nucleotide sequence ID" value="NZ_DMBX01000027.1"/>
</dbReference>
<dbReference type="Pfam" id="PF22058">
    <property type="entry name" value="X25_BaPul_like"/>
    <property type="match status" value="2"/>
</dbReference>
<evidence type="ECO:0000313" key="14">
    <source>
        <dbReference type="Proteomes" id="UP000706926"/>
    </source>
</evidence>
<dbReference type="SUPFAM" id="SSF81296">
    <property type="entry name" value="E set domains"/>
    <property type="match status" value="1"/>
</dbReference>
<dbReference type="PANTHER" id="PTHR43002">
    <property type="entry name" value="GLYCOGEN DEBRANCHING ENZYME"/>
    <property type="match status" value="1"/>
</dbReference>
<dbReference type="InterPro" id="IPR013784">
    <property type="entry name" value="Carb-bd-like_fold"/>
</dbReference>
<feature type="domain" description="SLH" evidence="12">
    <location>
        <begin position="1610"/>
        <end position="1664"/>
    </location>
</feature>
<keyword evidence="14" id="KW-1185">Reference proteome</keyword>
<dbReference type="CDD" id="cd10315">
    <property type="entry name" value="CBM41_pullulanase"/>
    <property type="match status" value="2"/>
</dbReference>
<dbReference type="InterPro" id="IPR001119">
    <property type="entry name" value="SLH_dom"/>
</dbReference>
<accession>A0ABS4F6S2</accession>
<dbReference type="Gene3D" id="3.20.20.80">
    <property type="entry name" value="Glycosidases"/>
    <property type="match status" value="1"/>
</dbReference>
<keyword evidence="5" id="KW-0326">Glycosidase</keyword>
<evidence type="ECO:0000256" key="6">
    <source>
        <dbReference type="ARBA" id="ARBA00023965"/>
    </source>
</evidence>
<comment type="catalytic activity">
    <reaction evidence="6">
        <text>Hydrolysis of (1-&gt;6)-alpha-D-glucosidic linkages in pullulan, amylopectin and glycogen, and in the alpha- and beta-limit dextrins of amylopectin and glycogen.</text>
        <dbReference type="EC" id="3.2.1.41"/>
    </reaction>
</comment>
<keyword evidence="2 11" id="KW-0732">Signal</keyword>
<evidence type="ECO:0000256" key="10">
    <source>
        <dbReference type="SAM" id="MobiDB-lite"/>
    </source>
</evidence>
<dbReference type="SUPFAM" id="SSF51445">
    <property type="entry name" value="(Trans)glycosidases"/>
    <property type="match status" value="1"/>
</dbReference>
<dbReference type="EMBL" id="JAGGKI010000002">
    <property type="protein sequence ID" value="MBP1891937.1"/>
    <property type="molecule type" value="Genomic_DNA"/>
</dbReference>
<dbReference type="CDD" id="cd12962">
    <property type="entry name" value="X25_BaPul_like"/>
    <property type="match status" value="1"/>
</dbReference>
<dbReference type="InterPro" id="IPR014756">
    <property type="entry name" value="Ig_E-set"/>
</dbReference>
<dbReference type="Proteomes" id="UP000706926">
    <property type="component" value="Unassembled WGS sequence"/>
</dbReference>
<keyword evidence="3" id="KW-0378">Hydrolase</keyword>
<evidence type="ECO:0000256" key="2">
    <source>
        <dbReference type="ARBA" id="ARBA00022729"/>
    </source>
</evidence>
<dbReference type="InterPro" id="IPR011838">
    <property type="entry name" value="Pullulan_Gpos"/>
</dbReference>
<organism evidence="13 14">
    <name type="scientific">Paenibacillus lactis</name>
    <dbReference type="NCBI Taxonomy" id="228574"/>
    <lineage>
        <taxon>Bacteria</taxon>
        <taxon>Bacillati</taxon>
        <taxon>Bacillota</taxon>
        <taxon>Bacilli</taxon>
        <taxon>Bacillales</taxon>
        <taxon>Paenibacillaceae</taxon>
        <taxon>Paenibacillus</taxon>
    </lineage>
</organism>
<feature type="chain" id="PRO_5045601469" description="pullulanase" evidence="11">
    <location>
        <begin position="38"/>
        <end position="1664"/>
    </location>
</feature>
<dbReference type="InterPro" id="IPR017853">
    <property type="entry name" value="GH"/>
</dbReference>
<dbReference type="EC" id="3.2.1.41" evidence="7"/>
<dbReference type="SUPFAM" id="SSF49452">
    <property type="entry name" value="Starch-binding domain-like"/>
    <property type="match status" value="2"/>
</dbReference>
<dbReference type="Pfam" id="PF18033">
    <property type="entry name" value="SpuA_C"/>
    <property type="match status" value="1"/>
</dbReference>
<feature type="domain" description="SLH" evidence="12">
    <location>
        <begin position="1549"/>
        <end position="1608"/>
    </location>
</feature>
<dbReference type="Gene3D" id="2.60.40.1110">
    <property type="match status" value="2"/>
</dbReference>
<dbReference type="Gene3D" id="2.60.40.1180">
    <property type="entry name" value="Golgi alpha-mannosidase II"/>
    <property type="match status" value="1"/>
</dbReference>